<sequence length="152" mass="17381">MAEQEEVRRSCLGGGAHRDRLQRGGCSETIVYIVKWEGRMQRAESIFIKSSVQGRMVFLETCIISSKVPSQLEVQPDHQHHYWVAFSFFGWFSEGSGISCTLAKFKFSHNHIRVLEVNRRADHAFVGSRVNNALLNNATHECLWNLGLEIFI</sequence>
<organism evidence="1 2">
    <name type="scientific">Cinnamomum micranthum f. kanehirae</name>
    <dbReference type="NCBI Taxonomy" id="337451"/>
    <lineage>
        <taxon>Eukaryota</taxon>
        <taxon>Viridiplantae</taxon>
        <taxon>Streptophyta</taxon>
        <taxon>Embryophyta</taxon>
        <taxon>Tracheophyta</taxon>
        <taxon>Spermatophyta</taxon>
        <taxon>Magnoliopsida</taxon>
        <taxon>Magnoliidae</taxon>
        <taxon>Laurales</taxon>
        <taxon>Lauraceae</taxon>
        <taxon>Cinnamomum</taxon>
    </lineage>
</organism>
<accession>A0A3S3NRI4</accession>
<evidence type="ECO:0000313" key="2">
    <source>
        <dbReference type="Proteomes" id="UP000283530"/>
    </source>
</evidence>
<comment type="caution">
    <text evidence="1">The sequence shown here is derived from an EMBL/GenBank/DDBJ whole genome shotgun (WGS) entry which is preliminary data.</text>
</comment>
<proteinExistence type="predicted"/>
<protein>
    <submittedName>
        <fullName evidence="1">Uncharacterized protein</fullName>
    </submittedName>
</protein>
<gene>
    <name evidence="1" type="ORF">CKAN_01391300</name>
</gene>
<name>A0A3S3NRI4_9MAGN</name>
<dbReference type="Proteomes" id="UP000283530">
    <property type="component" value="Unassembled WGS sequence"/>
</dbReference>
<dbReference type="EMBL" id="QPKB01000005">
    <property type="protein sequence ID" value="RWR85068.1"/>
    <property type="molecule type" value="Genomic_DNA"/>
</dbReference>
<evidence type="ECO:0000313" key="1">
    <source>
        <dbReference type="EMBL" id="RWR85068.1"/>
    </source>
</evidence>
<reference evidence="1 2" key="1">
    <citation type="journal article" date="2019" name="Nat. Plants">
        <title>Stout camphor tree genome fills gaps in understanding of flowering plant genome evolution.</title>
        <authorList>
            <person name="Chaw S.M."/>
            <person name="Liu Y.C."/>
            <person name="Wu Y.W."/>
            <person name="Wang H.Y."/>
            <person name="Lin C.I."/>
            <person name="Wu C.S."/>
            <person name="Ke H.M."/>
            <person name="Chang L.Y."/>
            <person name="Hsu C.Y."/>
            <person name="Yang H.T."/>
            <person name="Sudianto E."/>
            <person name="Hsu M.H."/>
            <person name="Wu K.P."/>
            <person name="Wang L.N."/>
            <person name="Leebens-Mack J.H."/>
            <person name="Tsai I.J."/>
        </authorList>
    </citation>
    <scope>NUCLEOTIDE SEQUENCE [LARGE SCALE GENOMIC DNA]</scope>
    <source>
        <strain evidence="2">cv. Chaw 1501</strain>
        <tissue evidence="1">Young leaves</tissue>
    </source>
</reference>
<keyword evidence="2" id="KW-1185">Reference proteome</keyword>
<dbReference type="AlphaFoldDB" id="A0A3S3NRI4"/>